<dbReference type="InterPro" id="IPR008197">
    <property type="entry name" value="WAP_dom"/>
</dbReference>
<dbReference type="PROSITE" id="PS51257">
    <property type="entry name" value="PROKAR_LIPOPROTEIN"/>
    <property type="match status" value="1"/>
</dbReference>
<evidence type="ECO:0000313" key="2">
    <source>
        <dbReference type="EMBL" id="CAG7836740.1"/>
    </source>
</evidence>
<dbReference type="PROSITE" id="PS51390">
    <property type="entry name" value="WAP"/>
    <property type="match status" value="1"/>
</dbReference>
<dbReference type="GO" id="GO:0005576">
    <property type="term" value="C:extracellular region"/>
    <property type="evidence" value="ECO:0007669"/>
    <property type="project" value="InterPro"/>
</dbReference>
<sequence>MHEYIRTLLFCLREDTIWNQNTICSCVVTISGNLPRPFKANKLEPKIMCGPDTLLILQDCKICYCPKANRHAVCSRKSCDQRTKPTGSCPTAVLNMDIYELCQPGIPSDQNFRPCKQDTDCPGSQLCCFDYCKRTYCTNPQTNSAPQLGGPGHGK</sequence>
<evidence type="ECO:0000313" key="3">
    <source>
        <dbReference type="Proteomes" id="UP000708208"/>
    </source>
</evidence>
<dbReference type="AlphaFoldDB" id="A0A8J2LQT1"/>
<accession>A0A8J2LQT1</accession>
<dbReference type="GO" id="GO:0030414">
    <property type="term" value="F:peptidase inhibitor activity"/>
    <property type="evidence" value="ECO:0007669"/>
    <property type="project" value="InterPro"/>
</dbReference>
<dbReference type="Proteomes" id="UP000708208">
    <property type="component" value="Unassembled WGS sequence"/>
</dbReference>
<dbReference type="Pfam" id="PF00095">
    <property type="entry name" value="WAP"/>
    <property type="match status" value="1"/>
</dbReference>
<evidence type="ECO:0000259" key="1">
    <source>
        <dbReference type="PROSITE" id="PS51390"/>
    </source>
</evidence>
<proteinExistence type="predicted"/>
<protein>
    <recommendedName>
        <fullName evidence="1">WAP domain-containing protein</fullName>
    </recommendedName>
</protein>
<name>A0A8J2LQT1_9HEXA</name>
<keyword evidence="3" id="KW-1185">Reference proteome</keyword>
<organism evidence="2 3">
    <name type="scientific">Allacma fusca</name>
    <dbReference type="NCBI Taxonomy" id="39272"/>
    <lineage>
        <taxon>Eukaryota</taxon>
        <taxon>Metazoa</taxon>
        <taxon>Ecdysozoa</taxon>
        <taxon>Arthropoda</taxon>
        <taxon>Hexapoda</taxon>
        <taxon>Collembola</taxon>
        <taxon>Symphypleona</taxon>
        <taxon>Sminthuridae</taxon>
        <taxon>Allacma</taxon>
    </lineage>
</organism>
<gene>
    <name evidence="2" type="ORF">AFUS01_LOCUS45948</name>
</gene>
<dbReference type="EMBL" id="CAJVCH010571136">
    <property type="protein sequence ID" value="CAG7836740.1"/>
    <property type="molecule type" value="Genomic_DNA"/>
</dbReference>
<comment type="caution">
    <text evidence="2">The sequence shown here is derived from an EMBL/GenBank/DDBJ whole genome shotgun (WGS) entry which is preliminary data.</text>
</comment>
<feature type="domain" description="WAP" evidence="1">
    <location>
        <begin position="81"/>
        <end position="141"/>
    </location>
</feature>
<reference evidence="2" key="1">
    <citation type="submission" date="2021-06" db="EMBL/GenBank/DDBJ databases">
        <authorList>
            <person name="Hodson N. C."/>
            <person name="Mongue J. A."/>
            <person name="Jaron S. K."/>
        </authorList>
    </citation>
    <scope>NUCLEOTIDE SEQUENCE</scope>
</reference>